<dbReference type="RefSeq" id="WP_138191205.1">
    <property type="nucleotide sequence ID" value="NZ_VBWP01000006.1"/>
</dbReference>
<protein>
    <recommendedName>
        <fullName evidence="8">Cytidylate kinase</fullName>
        <shortName evidence="8">CK</shortName>
        <ecNumber evidence="8">2.7.4.25</ecNumber>
    </recommendedName>
    <alternativeName>
        <fullName evidence="8">Cytidine monophosphate kinase</fullName>
        <shortName evidence="8">CMP kinase</shortName>
    </alternativeName>
</protein>
<keyword evidence="2 8" id="KW-0808">Transferase</keyword>
<keyword evidence="4 8" id="KW-0418">Kinase</keyword>
<dbReference type="AlphaFoldDB" id="A0A5R8QBE2"/>
<proteinExistence type="inferred from homology"/>
<comment type="subcellular location">
    <subcellularLocation>
        <location evidence="8">Cytoplasm</location>
    </subcellularLocation>
</comment>
<gene>
    <name evidence="8" type="primary">cmk</name>
    <name evidence="10" type="ORF">FEZ08_08005</name>
</gene>
<keyword evidence="5 8" id="KW-0067">ATP-binding</keyword>
<dbReference type="Pfam" id="PF02224">
    <property type="entry name" value="Cytidylate_kin"/>
    <property type="match status" value="1"/>
</dbReference>
<dbReference type="GO" id="GO:0015949">
    <property type="term" value="P:nucleobase-containing small molecule interconversion"/>
    <property type="evidence" value="ECO:0007669"/>
    <property type="project" value="TreeGrafter"/>
</dbReference>
<dbReference type="GO" id="GO:0005829">
    <property type="term" value="C:cytosol"/>
    <property type="evidence" value="ECO:0007669"/>
    <property type="project" value="TreeGrafter"/>
</dbReference>
<evidence type="ECO:0000256" key="4">
    <source>
        <dbReference type="ARBA" id="ARBA00022777"/>
    </source>
</evidence>
<evidence type="ECO:0000313" key="10">
    <source>
        <dbReference type="EMBL" id="TLG72979.1"/>
    </source>
</evidence>
<organism evidence="10 11">
    <name type="scientific">Culicoidibacter larvae</name>
    <dbReference type="NCBI Taxonomy" id="2579976"/>
    <lineage>
        <taxon>Bacteria</taxon>
        <taxon>Bacillati</taxon>
        <taxon>Bacillota</taxon>
        <taxon>Culicoidibacteria</taxon>
        <taxon>Culicoidibacterales</taxon>
        <taxon>Culicoidibacteraceae</taxon>
        <taxon>Culicoidibacter</taxon>
    </lineage>
</organism>
<dbReference type="PANTHER" id="PTHR21299:SF2">
    <property type="entry name" value="CYTIDYLATE KINASE"/>
    <property type="match status" value="1"/>
</dbReference>
<dbReference type="EC" id="2.7.4.25" evidence="8"/>
<dbReference type="InterPro" id="IPR027417">
    <property type="entry name" value="P-loop_NTPase"/>
</dbReference>
<dbReference type="GO" id="GO:0006220">
    <property type="term" value="P:pyrimidine nucleotide metabolic process"/>
    <property type="evidence" value="ECO:0007669"/>
    <property type="project" value="UniProtKB-UniRule"/>
</dbReference>
<dbReference type="OrthoDB" id="9807434at2"/>
<evidence type="ECO:0000256" key="7">
    <source>
        <dbReference type="ARBA" id="ARBA00048478"/>
    </source>
</evidence>
<keyword evidence="11" id="KW-1185">Reference proteome</keyword>
<evidence type="ECO:0000313" key="11">
    <source>
        <dbReference type="Proteomes" id="UP000306912"/>
    </source>
</evidence>
<dbReference type="GO" id="GO:0005524">
    <property type="term" value="F:ATP binding"/>
    <property type="evidence" value="ECO:0007669"/>
    <property type="project" value="UniProtKB-UniRule"/>
</dbReference>
<feature type="binding site" evidence="8">
    <location>
        <begin position="10"/>
        <end position="18"/>
    </location>
    <ligand>
        <name>ATP</name>
        <dbReference type="ChEBI" id="CHEBI:30616"/>
    </ligand>
</feature>
<dbReference type="InParanoid" id="A0A5R8QBE2"/>
<dbReference type="Proteomes" id="UP000306912">
    <property type="component" value="Unassembled WGS sequence"/>
</dbReference>
<dbReference type="InterPro" id="IPR011994">
    <property type="entry name" value="Cytidylate_kinase_dom"/>
</dbReference>
<evidence type="ECO:0000256" key="2">
    <source>
        <dbReference type="ARBA" id="ARBA00022679"/>
    </source>
</evidence>
<feature type="domain" description="Cytidylate kinase" evidence="9">
    <location>
        <begin position="6"/>
        <end position="216"/>
    </location>
</feature>
<dbReference type="GO" id="GO:0036431">
    <property type="term" value="F:dCMP kinase activity"/>
    <property type="evidence" value="ECO:0007669"/>
    <property type="project" value="InterPro"/>
</dbReference>
<dbReference type="GO" id="GO:0036430">
    <property type="term" value="F:CMP kinase activity"/>
    <property type="evidence" value="ECO:0007669"/>
    <property type="project" value="RHEA"/>
</dbReference>
<name>A0A5R8QBE2_9FIRM</name>
<evidence type="ECO:0000256" key="6">
    <source>
        <dbReference type="ARBA" id="ARBA00047615"/>
    </source>
</evidence>
<comment type="similarity">
    <text evidence="1 8">Belongs to the cytidylate kinase family. Type 1 subfamily.</text>
</comment>
<dbReference type="InterPro" id="IPR003136">
    <property type="entry name" value="Cytidylate_kin"/>
</dbReference>
<keyword evidence="8" id="KW-0963">Cytoplasm</keyword>
<dbReference type="NCBIfam" id="TIGR00017">
    <property type="entry name" value="cmk"/>
    <property type="match status" value="1"/>
</dbReference>
<dbReference type="HAMAP" id="MF_00238">
    <property type="entry name" value="Cytidyl_kinase_type1"/>
    <property type="match status" value="1"/>
</dbReference>
<dbReference type="SUPFAM" id="SSF52540">
    <property type="entry name" value="P-loop containing nucleoside triphosphate hydrolases"/>
    <property type="match status" value="1"/>
</dbReference>
<evidence type="ECO:0000256" key="8">
    <source>
        <dbReference type="HAMAP-Rule" id="MF_00238"/>
    </source>
</evidence>
<dbReference type="CDD" id="cd02020">
    <property type="entry name" value="CMPK"/>
    <property type="match status" value="1"/>
</dbReference>
<evidence type="ECO:0000259" key="9">
    <source>
        <dbReference type="Pfam" id="PF02224"/>
    </source>
</evidence>
<sequence length="224" mass="24853">MKLLTIAIDGPAASGKGTLAKKLAHHFGYAYVDTGAMYRALTLQAIRTNTDMHDEDALVALLQTMKLEPTVSGGIRINGIDVSNEIRTPEVNEYVSTLISIYPKVRESMVALQQQLGDRGGIIMDGRDIGSVVLPNADVKIFLIADVEARAKRRFKEYQQRGIDDSYESVLEVLKERDYADMNREADPLRQTADAIALDSTNLSIDEMFEAAIKIIDAKQKETY</sequence>
<dbReference type="FunCoup" id="A0A5R8QBE2">
    <property type="interactions" value="216"/>
</dbReference>
<keyword evidence="3 8" id="KW-0547">Nucleotide-binding</keyword>
<accession>A0A5R8QBE2</accession>
<comment type="catalytic activity">
    <reaction evidence="7 8">
        <text>CMP + ATP = CDP + ADP</text>
        <dbReference type="Rhea" id="RHEA:11600"/>
        <dbReference type="ChEBI" id="CHEBI:30616"/>
        <dbReference type="ChEBI" id="CHEBI:58069"/>
        <dbReference type="ChEBI" id="CHEBI:60377"/>
        <dbReference type="ChEBI" id="CHEBI:456216"/>
        <dbReference type="EC" id="2.7.4.25"/>
    </reaction>
</comment>
<evidence type="ECO:0000256" key="3">
    <source>
        <dbReference type="ARBA" id="ARBA00022741"/>
    </source>
</evidence>
<dbReference type="EMBL" id="VBWP01000006">
    <property type="protein sequence ID" value="TLG72979.1"/>
    <property type="molecule type" value="Genomic_DNA"/>
</dbReference>
<reference evidence="10 11" key="1">
    <citation type="submission" date="2019-05" db="EMBL/GenBank/DDBJ databases">
        <title>Culicoidintestinum kansasii gen. nov., sp. nov. from the gastrointestinal tract of the biting midge, Culicoides sonorensis.</title>
        <authorList>
            <person name="Neupane S."/>
            <person name="Ghosh A."/>
            <person name="Gunther S."/>
            <person name="Martin K."/>
            <person name="Zurek L."/>
        </authorList>
    </citation>
    <scope>NUCLEOTIDE SEQUENCE [LARGE SCALE GENOMIC DNA]</scope>
    <source>
        <strain evidence="10 11">CS-1</strain>
    </source>
</reference>
<dbReference type="PANTHER" id="PTHR21299">
    <property type="entry name" value="CYTIDYLATE KINASE/PANTOATE-BETA-ALANINE LIGASE"/>
    <property type="match status" value="1"/>
</dbReference>
<comment type="catalytic activity">
    <reaction evidence="6 8">
        <text>dCMP + ATP = dCDP + ADP</text>
        <dbReference type="Rhea" id="RHEA:25094"/>
        <dbReference type="ChEBI" id="CHEBI:30616"/>
        <dbReference type="ChEBI" id="CHEBI:57566"/>
        <dbReference type="ChEBI" id="CHEBI:58593"/>
        <dbReference type="ChEBI" id="CHEBI:456216"/>
        <dbReference type="EC" id="2.7.4.25"/>
    </reaction>
</comment>
<dbReference type="Gene3D" id="3.40.50.300">
    <property type="entry name" value="P-loop containing nucleotide triphosphate hydrolases"/>
    <property type="match status" value="1"/>
</dbReference>
<evidence type="ECO:0000256" key="1">
    <source>
        <dbReference type="ARBA" id="ARBA00009427"/>
    </source>
</evidence>
<evidence type="ECO:0000256" key="5">
    <source>
        <dbReference type="ARBA" id="ARBA00022840"/>
    </source>
</evidence>
<comment type="caution">
    <text evidence="10">The sequence shown here is derived from an EMBL/GenBank/DDBJ whole genome shotgun (WGS) entry which is preliminary data.</text>
</comment>